<feature type="transmembrane region" description="Helical" evidence="1">
    <location>
        <begin position="121"/>
        <end position="149"/>
    </location>
</feature>
<protein>
    <submittedName>
        <fullName evidence="2">Uncharacterized protein</fullName>
    </submittedName>
</protein>
<organism evidence="2 3">
    <name type="scientific">Actinoplanes utahensis</name>
    <dbReference type="NCBI Taxonomy" id="1869"/>
    <lineage>
        <taxon>Bacteria</taxon>
        <taxon>Bacillati</taxon>
        <taxon>Actinomycetota</taxon>
        <taxon>Actinomycetes</taxon>
        <taxon>Micromonosporales</taxon>
        <taxon>Micromonosporaceae</taxon>
        <taxon>Actinoplanes</taxon>
    </lineage>
</organism>
<feature type="transmembrane region" description="Helical" evidence="1">
    <location>
        <begin position="170"/>
        <end position="196"/>
    </location>
</feature>
<comment type="caution">
    <text evidence="2">The sequence shown here is derived from an EMBL/GenBank/DDBJ whole genome shotgun (WGS) entry which is preliminary data.</text>
</comment>
<dbReference type="Proteomes" id="UP000054537">
    <property type="component" value="Unassembled WGS sequence"/>
</dbReference>
<feature type="transmembrane region" description="Helical" evidence="1">
    <location>
        <begin position="16"/>
        <end position="36"/>
    </location>
</feature>
<dbReference type="EMBL" id="JRTT01000031">
    <property type="protein sequence ID" value="KHD75133.1"/>
    <property type="molecule type" value="Genomic_DNA"/>
</dbReference>
<keyword evidence="1" id="KW-1133">Transmembrane helix</keyword>
<sequence length="315" mass="32410">MLEDVIEPAAVRAARWTAWLALAGALVQFGAMLGAFVTQALSPSIGGAASAPGESVIFLTVVGVILAIPPLVAFAAIRAANGRPAGRSVLWTFGPLAVALSVLMLVGAVDQLSHSWNRIGPIYLMLVLVPVGTVLFTLPITVSALLWLLPAARADLAEYRDYDRGSLGRSLVSAAAGLLGGTVLFAVATAVLMSFAPQEIPVSDLTRATVAAGVTAVAGILLLGGVVLTRLTGRWALRAIAYGAGMLLLVWQFAAVTMVALGVRAAAGDSAVFYTWTGVVIFSLGAVLHLVAQLLLAMPSVSTWLADCLEARTGG</sequence>
<dbReference type="STRING" id="1869.MB27_24775"/>
<keyword evidence="1" id="KW-0472">Membrane</keyword>
<evidence type="ECO:0000313" key="2">
    <source>
        <dbReference type="EMBL" id="KHD75133.1"/>
    </source>
</evidence>
<evidence type="ECO:0000313" key="3">
    <source>
        <dbReference type="Proteomes" id="UP000054537"/>
    </source>
</evidence>
<gene>
    <name evidence="2" type="ORF">MB27_24775</name>
</gene>
<feature type="transmembrane region" description="Helical" evidence="1">
    <location>
        <begin position="240"/>
        <end position="261"/>
    </location>
</feature>
<feature type="transmembrane region" description="Helical" evidence="1">
    <location>
        <begin position="208"/>
        <end position="228"/>
    </location>
</feature>
<feature type="transmembrane region" description="Helical" evidence="1">
    <location>
        <begin position="56"/>
        <end position="77"/>
    </location>
</feature>
<keyword evidence="3" id="KW-1185">Reference proteome</keyword>
<name>A0A0A6UJ72_ACTUT</name>
<feature type="transmembrane region" description="Helical" evidence="1">
    <location>
        <begin position="89"/>
        <end position="109"/>
    </location>
</feature>
<proteinExistence type="predicted"/>
<keyword evidence="1" id="KW-0812">Transmembrane</keyword>
<accession>A0A0A6UJ72</accession>
<feature type="transmembrane region" description="Helical" evidence="1">
    <location>
        <begin position="273"/>
        <end position="296"/>
    </location>
</feature>
<evidence type="ECO:0000256" key="1">
    <source>
        <dbReference type="SAM" id="Phobius"/>
    </source>
</evidence>
<reference evidence="2 3" key="1">
    <citation type="submission" date="2014-10" db="EMBL/GenBank/DDBJ databases">
        <title>Draft genome sequence of Actinoplanes utahensis NRRL 12052.</title>
        <authorList>
            <person name="Velasco-Bucheli B."/>
            <person name="del Cerro C."/>
            <person name="Hormigo D."/>
            <person name="Garcia J.L."/>
            <person name="Acebal C."/>
            <person name="Arroyo M."/>
            <person name="de la Mata I."/>
        </authorList>
    </citation>
    <scope>NUCLEOTIDE SEQUENCE [LARGE SCALE GENOMIC DNA]</scope>
    <source>
        <strain evidence="2 3">NRRL 12052</strain>
    </source>
</reference>
<dbReference type="AlphaFoldDB" id="A0A0A6UJ72"/>